<name>A0A132MHR2_9ACTN</name>
<dbReference type="AlphaFoldDB" id="A0A132MHR2"/>
<dbReference type="SUPFAM" id="SSF160719">
    <property type="entry name" value="gpW/gp25-like"/>
    <property type="match status" value="1"/>
</dbReference>
<keyword evidence="2" id="KW-0614">Plasmid</keyword>
<protein>
    <submittedName>
        <fullName evidence="2">Uncharacterized protein</fullName>
    </submittedName>
</protein>
<evidence type="ECO:0000256" key="1">
    <source>
        <dbReference type="SAM" id="MobiDB-lite"/>
    </source>
</evidence>
<keyword evidence="3" id="KW-1185">Reference proteome</keyword>
<comment type="caution">
    <text evidence="2">The sequence shown here is derived from an EMBL/GenBank/DDBJ whole genome shotgun (WGS) entry which is preliminary data.</text>
</comment>
<dbReference type="Gene3D" id="3.10.450.40">
    <property type="match status" value="1"/>
</dbReference>
<evidence type="ECO:0000313" key="3">
    <source>
        <dbReference type="Proteomes" id="UP000070188"/>
    </source>
</evidence>
<proteinExistence type="predicted"/>
<evidence type="ECO:0000313" key="2">
    <source>
        <dbReference type="EMBL" id="KWW97392.1"/>
    </source>
</evidence>
<geneLocation type="plasmid" evidence="2">
    <name>unnamed</name>
</geneLocation>
<accession>A0A132MHR2</accession>
<organism evidence="2 3">
    <name type="scientific">Carbonactinospora thermoautotrophica</name>
    <dbReference type="NCBI Taxonomy" id="1469144"/>
    <lineage>
        <taxon>Bacteria</taxon>
        <taxon>Bacillati</taxon>
        <taxon>Actinomycetota</taxon>
        <taxon>Actinomycetes</taxon>
        <taxon>Kitasatosporales</taxon>
        <taxon>Carbonactinosporaceae</taxon>
        <taxon>Carbonactinospora</taxon>
    </lineage>
</organism>
<dbReference type="EMBL" id="LAXD01000002">
    <property type="protein sequence ID" value="KWW97392.1"/>
    <property type="molecule type" value="Genomic_DNA"/>
</dbReference>
<reference evidence="3" key="1">
    <citation type="submission" date="2015-04" db="EMBL/GenBank/DDBJ databases">
        <title>Physiological reanalysis, assessment of diazotrophy, and genome sequences of multiple isolates of Streptomyces thermoautotrophicus.</title>
        <authorList>
            <person name="MacKellar D.C."/>
            <person name="Lieber L."/>
            <person name="Norman J."/>
            <person name="Bolger A."/>
            <person name="Tobin C."/>
            <person name="Murray J.W."/>
            <person name="Chang R."/>
            <person name="Ford T."/>
            <person name="Nguyen P.Q."/>
            <person name="Woodward J."/>
            <person name="Permingeat H."/>
            <person name="Joshi N.S."/>
            <person name="Silver P.A."/>
            <person name="Usadel B."/>
            <person name="Rutherford A.W."/>
            <person name="Friesen M."/>
            <person name="Prell J."/>
        </authorList>
    </citation>
    <scope>NUCLEOTIDE SEQUENCE [LARGE SCALE GENOMIC DNA]</scope>
    <source>
        <strain evidence="3">H1</strain>
    </source>
</reference>
<sequence>MGILSHPFRITPTGEAATVEDGTPEAHAEAIAVLVMTRRGERPMAPGFGTSDPAFGRLDPAEVEAGLALWGPDGVTVTGVDMEPVDDRTMRVVVHFEDTEVQA</sequence>
<dbReference type="Proteomes" id="UP000070188">
    <property type="component" value="Unassembled WGS sequence"/>
</dbReference>
<dbReference type="OrthoDB" id="9802846at2"/>
<dbReference type="RefSeq" id="WP_066892435.1">
    <property type="nucleotide sequence ID" value="NZ_LAXD01000002.1"/>
</dbReference>
<feature type="region of interest" description="Disordered" evidence="1">
    <location>
        <begin position="1"/>
        <end position="24"/>
    </location>
</feature>
<gene>
    <name evidence="2" type="ORF">LI90_4364</name>
</gene>
<dbReference type="PATRIC" id="fig|1469144.10.peg.40"/>